<evidence type="ECO:0000256" key="15">
    <source>
        <dbReference type="ARBA" id="ARBA00023136"/>
    </source>
</evidence>
<dbReference type="GO" id="GO:0042773">
    <property type="term" value="P:ATP synthesis coupled electron transport"/>
    <property type="evidence" value="ECO:0007669"/>
    <property type="project" value="InterPro"/>
</dbReference>
<comment type="function">
    <text evidence="1">Core subunit of the mitochondrial membrane respiratory chain NADH dehydrogenase (Complex I) that is believed to belong to the minimal assembly required for catalysis. Complex I functions in the transfer of electrons from NADH to the respiratory chain. The immediate electron acceptor for the enzyme is believed to be ubiquinone.</text>
</comment>
<dbReference type="PRINTS" id="PR01434">
    <property type="entry name" value="NADHDHGNASE5"/>
</dbReference>
<feature type="transmembrane region" description="Helical" evidence="18">
    <location>
        <begin position="173"/>
        <end position="197"/>
    </location>
</feature>
<dbReference type="RefSeq" id="YP_009735160.1">
    <property type="nucleotide sequence ID" value="NC_046425.1"/>
</dbReference>
<evidence type="ECO:0000256" key="18">
    <source>
        <dbReference type="SAM" id="Phobius"/>
    </source>
</evidence>
<dbReference type="Pfam" id="PF06455">
    <property type="entry name" value="NADH5_C"/>
    <property type="match status" value="1"/>
</dbReference>
<dbReference type="AlphaFoldDB" id="A0A6G5NJ06"/>
<dbReference type="CTD" id="67122142"/>
<feature type="transmembrane region" description="Helical" evidence="18">
    <location>
        <begin position="209"/>
        <end position="227"/>
    </location>
</feature>
<evidence type="ECO:0000256" key="14">
    <source>
        <dbReference type="ARBA" id="ARBA00023128"/>
    </source>
</evidence>
<evidence type="ECO:0000256" key="3">
    <source>
        <dbReference type="ARBA" id="ARBA00012944"/>
    </source>
</evidence>
<evidence type="ECO:0000256" key="2">
    <source>
        <dbReference type="ARBA" id="ARBA00004448"/>
    </source>
</evidence>
<evidence type="ECO:0000256" key="12">
    <source>
        <dbReference type="ARBA" id="ARBA00023027"/>
    </source>
</evidence>
<evidence type="ECO:0000256" key="6">
    <source>
        <dbReference type="ARBA" id="ARBA00022660"/>
    </source>
</evidence>
<feature type="transmembrane region" description="Helical" evidence="18">
    <location>
        <begin position="264"/>
        <end position="286"/>
    </location>
</feature>
<sequence>MMNLLMCSFFMMLLFFSFFFFSIFLNLMDLSYMLEWMLFDFNGINVEFFILIDWLSCLFISVIMVISSMIMLYSMIYMGEEIYLDRFIILLNFFILSMILMIISPNLISILFGWDGLGLISYCLVIFYQNYMSYNSGMVTVLCNRIGDIGLLMAIGLMFMFGDWKVYFLNKNFSLVLVMIFIASITKSAQIPFSVWLPLAMAAPTPISALVHSSTLVTAGVYLMIRFSKFFCGSFIIKMLFYCSVFTMFMSGLMANFENDLKKIIALSTLSQLGLMMVILSLGLSLLSFFHLIIHAIFKSLLFMCAGIMIHLMNNNQDIRFSGNLNEYIPFTMMSFYLSNLSLMGFPFFAGFYSKDLIMEMIYLMNINMFMLSMILLSLSFTVSYSLRLFYCIFYSQMKMKSFYYYKENMLMNFSMMVLMILSLLSGSLVMWMFFFDNYFLFMNISIKLITMIMLILGSLMSMFYMKNFFNLYFINYFFSSMWFLNYMYLWNYNFFLILGLKVWDMDESWVEFMGKMLLLNLIKEMKIYLNLYKIFMFIFIVLFFMFLFYL</sequence>
<keyword evidence="5" id="KW-0813">Transport</keyword>
<evidence type="ECO:0000256" key="8">
    <source>
        <dbReference type="ARBA" id="ARBA00022792"/>
    </source>
</evidence>
<dbReference type="Pfam" id="PF00361">
    <property type="entry name" value="Proton_antipo_M"/>
    <property type="match status" value="1"/>
</dbReference>
<evidence type="ECO:0000256" key="7">
    <source>
        <dbReference type="ARBA" id="ARBA00022692"/>
    </source>
</evidence>
<feature type="transmembrane region" description="Helical" evidence="18">
    <location>
        <begin position="7"/>
        <end position="28"/>
    </location>
</feature>
<feature type="domain" description="NADH:quinone oxidoreductase/Mrp antiporter transmembrane" evidence="19">
    <location>
        <begin position="104"/>
        <end position="375"/>
    </location>
</feature>
<evidence type="ECO:0000256" key="17">
    <source>
        <dbReference type="ARBA" id="ARBA00049551"/>
    </source>
</evidence>
<comment type="catalytic activity">
    <reaction evidence="17">
        <text>a ubiquinone + NADH + 5 H(+)(in) = a ubiquinol + NAD(+) + 4 H(+)(out)</text>
        <dbReference type="Rhea" id="RHEA:29091"/>
        <dbReference type="Rhea" id="RHEA-COMP:9565"/>
        <dbReference type="Rhea" id="RHEA-COMP:9566"/>
        <dbReference type="ChEBI" id="CHEBI:15378"/>
        <dbReference type="ChEBI" id="CHEBI:16389"/>
        <dbReference type="ChEBI" id="CHEBI:17976"/>
        <dbReference type="ChEBI" id="CHEBI:57540"/>
        <dbReference type="ChEBI" id="CHEBI:57945"/>
        <dbReference type="EC" id="7.1.1.2"/>
    </reaction>
</comment>
<dbReference type="InterPro" id="IPR001750">
    <property type="entry name" value="ND/Mrp_TM"/>
</dbReference>
<evidence type="ECO:0000256" key="16">
    <source>
        <dbReference type="ARBA" id="ARBA00031027"/>
    </source>
</evidence>
<feature type="transmembrane region" description="Helical" evidence="18">
    <location>
        <begin position="239"/>
        <end position="257"/>
    </location>
</feature>
<evidence type="ECO:0000256" key="9">
    <source>
        <dbReference type="ARBA" id="ARBA00022967"/>
    </source>
</evidence>
<organism evidence="21">
    <name type="scientific">Acropyga pallida</name>
    <dbReference type="NCBI Taxonomy" id="602221"/>
    <lineage>
        <taxon>Eukaryota</taxon>
        <taxon>Metazoa</taxon>
        <taxon>Ecdysozoa</taxon>
        <taxon>Arthropoda</taxon>
        <taxon>Hexapoda</taxon>
        <taxon>Insecta</taxon>
        <taxon>Pterygota</taxon>
        <taxon>Neoptera</taxon>
        <taxon>Endopterygota</taxon>
        <taxon>Hymenoptera</taxon>
        <taxon>Apocrita</taxon>
        <taxon>Aculeata</taxon>
        <taxon>Formicoidea</taxon>
        <taxon>Formicidae</taxon>
        <taxon>Formicinae</taxon>
        <taxon>Acropyga</taxon>
    </lineage>
</organism>
<dbReference type="InterPro" id="IPR003945">
    <property type="entry name" value="NU5C-like"/>
</dbReference>
<feature type="transmembrane region" description="Helical" evidence="18">
    <location>
        <begin position="334"/>
        <end position="353"/>
    </location>
</feature>
<dbReference type="GeneID" id="44800545"/>
<gene>
    <name evidence="21" type="primary">nad5</name>
</gene>
<dbReference type="EMBL" id="MH158409">
    <property type="protein sequence ID" value="QBG38648.1"/>
    <property type="molecule type" value="Genomic_DNA"/>
</dbReference>
<evidence type="ECO:0000259" key="19">
    <source>
        <dbReference type="Pfam" id="PF00361"/>
    </source>
</evidence>
<accession>A0A6G5NJ06</accession>
<keyword evidence="11 18" id="KW-1133">Transmembrane helix</keyword>
<dbReference type="EC" id="7.1.1.2" evidence="3"/>
<feature type="domain" description="NADH dehydrogenase subunit 5 C-terminal" evidence="20">
    <location>
        <begin position="385"/>
        <end position="549"/>
    </location>
</feature>
<protein>
    <recommendedName>
        <fullName evidence="4">NADH-ubiquinone oxidoreductase chain 5</fullName>
        <ecNumber evidence="3">7.1.1.2</ecNumber>
    </recommendedName>
    <alternativeName>
        <fullName evidence="16">NADH dehydrogenase subunit 5</fullName>
    </alternativeName>
</protein>
<keyword evidence="13" id="KW-0830">Ubiquinone</keyword>
<keyword evidence="15 18" id="KW-0472">Membrane</keyword>
<dbReference type="GO" id="GO:0008137">
    <property type="term" value="F:NADH dehydrogenase (ubiquinone) activity"/>
    <property type="evidence" value="ECO:0007669"/>
    <property type="project" value="UniProtKB-EC"/>
</dbReference>
<keyword evidence="9" id="KW-1278">Translocase</keyword>
<dbReference type="GO" id="GO:0005743">
    <property type="term" value="C:mitochondrial inner membrane"/>
    <property type="evidence" value="ECO:0007669"/>
    <property type="project" value="UniProtKB-SubCell"/>
</dbReference>
<proteinExistence type="predicted"/>
<feature type="transmembrane region" description="Helical" evidence="18">
    <location>
        <begin position="292"/>
        <end position="313"/>
    </location>
</feature>
<feature type="transmembrane region" description="Helical" evidence="18">
    <location>
        <begin position="528"/>
        <end position="550"/>
    </location>
</feature>
<keyword evidence="6" id="KW-0679">Respiratory chain</keyword>
<feature type="transmembrane region" description="Helical" evidence="18">
    <location>
        <begin position="87"/>
        <end position="104"/>
    </location>
</feature>
<dbReference type="PRINTS" id="PR01435">
    <property type="entry name" value="NPOXDRDTASE5"/>
</dbReference>
<dbReference type="GO" id="GO:0015990">
    <property type="term" value="P:electron transport coupled proton transport"/>
    <property type="evidence" value="ECO:0007669"/>
    <property type="project" value="TreeGrafter"/>
</dbReference>
<evidence type="ECO:0000256" key="13">
    <source>
        <dbReference type="ARBA" id="ARBA00023075"/>
    </source>
</evidence>
<geneLocation type="mitochondrion" evidence="21"/>
<keyword evidence="14 21" id="KW-0496">Mitochondrion</keyword>
<evidence type="ECO:0000256" key="5">
    <source>
        <dbReference type="ARBA" id="ARBA00022448"/>
    </source>
</evidence>
<evidence type="ECO:0000256" key="1">
    <source>
        <dbReference type="ARBA" id="ARBA00003257"/>
    </source>
</evidence>
<reference evidence="21" key="1">
    <citation type="submission" date="2018-04" db="EMBL/GenBank/DDBJ databases">
        <title>Evolution of mitochondrial genomes in the ant genus Acropyga (Hymenoptera: Formicidae: Formicinae).</title>
        <authorList>
            <person name="Duan X.-Y."/>
            <person name="Qian Z.-Q."/>
        </authorList>
    </citation>
    <scope>NUCLEOTIDE SEQUENCE</scope>
</reference>
<feature type="transmembrane region" description="Helical" evidence="18">
    <location>
        <begin position="149"/>
        <end position="167"/>
    </location>
</feature>
<evidence type="ECO:0000259" key="20">
    <source>
        <dbReference type="Pfam" id="PF06455"/>
    </source>
</evidence>
<feature type="transmembrane region" description="Helical" evidence="18">
    <location>
        <begin position="48"/>
        <end position="75"/>
    </location>
</feature>
<feature type="transmembrane region" description="Helical" evidence="18">
    <location>
        <begin position="365"/>
        <end position="390"/>
    </location>
</feature>
<keyword evidence="7 18" id="KW-0812">Transmembrane</keyword>
<keyword evidence="10" id="KW-0249">Electron transport</keyword>
<dbReference type="PANTHER" id="PTHR42829">
    <property type="entry name" value="NADH-UBIQUINONE OXIDOREDUCTASE CHAIN 5"/>
    <property type="match status" value="1"/>
</dbReference>
<dbReference type="PANTHER" id="PTHR42829:SF2">
    <property type="entry name" value="NADH-UBIQUINONE OXIDOREDUCTASE CHAIN 5"/>
    <property type="match status" value="1"/>
</dbReference>
<dbReference type="GO" id="GO:0003954">
    <property type="term" value="F:NADH dehydrogenase activity"/>
    <property type="evidence" value="ECO:0007669"/>
    <property type="project" value="TreeGrafter"/>
</dbReference>
<feature type="transmembrane region" description="Helical" evidence="18">
    <location>
        <begin position="472"/>
        <end position="491"/>
    </location>
</feature>
<evidence type="ECO:0000256" key="10">
    <source>
        <dbReference type="ARBA" id="ARBA00022982"/>
    </source>
</evidence>
<name>A0A6G5NJ06_9HYME</name>
<comment type="subcellular location">
    <subcellularLocation>
        <location evidence="2">Mitochondrion inner membrane</location>
        <topology evidence="2">Multi-pass membrane protein</topology>
    </subcellularLocation>
</comment>
<evidence type="ECO:0000256" key="4">
    <source>
        <dbReference type="ARBA" id="ARBA00021096"/>
    </source>
</evidence>
<dbReference type="InterPro" id="IPR010934">
    <property type="entry name" value="NADH_DH_su5_C"/>
</dbReference>
<feature type="transmembrane region" description="Helical" evidence="18">
    <location>
        <begin position="441"/>
        <end position="465"/>
    </location>
</feature>
<keyword evidence="8" id="KW-0999">Mitochondrion inner membrane</keyword>
<feature type="transmembrane region" description="Helical" evidence="18">
    <location>
        <begin position="110"/>
        <end position="128"/>
    </location>
</feature>
<evidence type="ECO:0000256" key="11">
    <source>
        <dbReference type="ARBA" id="ARBA00022989"/>
    </source>
</evidence>
<keyword evidence="12" id="KW-0520">NAD</keyword>
<evidence type="ECO:0000313" key="21">
    <source>
        <dbReference type="EMBL" id="QBG38648.1"/>
    </source>
</evidence>
<feature type="transmembrane region" description="Helical" evidence="18">
    <location>
        <begin position="411"/>
        <end position="435"/>
    </location>
</feature>